<accession>A0A0F9WIS4</accession>
<sequence length="386" mass="42884">MRTEALWRALASAGKVQFVVLGDKPSLEARRQLRAEGAWVYPSRRETKRQRFIRCVRAGLARRCIPAARYLNPKRIDKLAEKIQGWGPDVIVVDDTYLSVLIPALMSPNVCIVAHCHNVESQVHRRVAAHNRALMGRLVNYVLYRNTLGVERRYQHLADQVWTVSEDDADYCRRRLRLKSVFAIPCCLDLDRYQATDEQEAGAIVYTGFFGYWPNEDAAVRLIALSRQLRAEGTPHRLYLVGRDPTDRMLAAAAGVKDVCVTGEVPDVRPYLAKAAVVAVPLAAGGGTKLKVLEAMAMGRAIVTSPIGAEGLDIVSGVHAEILPPSEFSEAITRLLRDGSHRRALGEAARQWVQQHRDMPVMQRRVRELLANLLSGDRPAIASGSG</sequence>
<protein>
    <recommendedName>
        <fullName evidence="1">Glycosyltransferase subfamily 4-like N-terminal domain-containing protein</fullName>
    </recommendedName>
</protein>
<dbReference type="Gene3D" id="3.40.50.2000">
    <property type="entry name" value="Glycogen Phosphorylase B"/>
    <property type="match status" value="2"/>
</dbReference>
<reference evidence="2" key="1">
    <citation type="journal article" date="2015" name="Nature">
        <title>Complex archaea that bridge the gap between prokaryotes and eukaryotes.</title>
        <authorList>
            <person name="Spang A."/>
            <person name="Saw J.H."/>
            <person name="Jorgensen S.L."/>
            <person name="Zaremba-Niedzwiedzka K."/>
            <person name="Martijn J."/>
            <person name="Lind A.E."/>
            <person name="van Eijk R."/>
            <person name="Schleper C."/>
            <person name="Guy L."/>
            <person name="Ettema T.J."/>
        </authorList>
    </citation>
    <scope>NUCLEOTIDE SEQUENCE</scope>
</reference>
<gene>
    <name evidence="2" type="ORF">LCGC14_0274740</name>
</gene>
<dbReference type="AlphaFoldDB" id="A0A0F9WIS4"/>
<organism evidence="2">
    <name type="scientific">marine sediment metagenome</name>
    <dbReference type="NCBI Taxonomy" id="412755"/>
    <lineage>
        <taxon>unclassified sequences</taxon>
        <taxon>metagenomes</taxon>
        <taxon>ecological metagenomes</taxon>
    </lineage>
</organism>
<dbReference type="InterPro" id="IPR028098">
    <property type="entry name" value="Glyco_trans_4-like_N"/>
</dbReference>
<evidence type="ECO:0000313" key="2">
    <source>
        <dbReference type="EMBL" id="KKN85856.1"/>
    </source>
</evidence>
<dbReference type="CDD" id="cd03801">
    <property type="entry name" value="GT4_PimA-like"/>
    <property type="match status" value="1"/>
</dbReference>
<dbReference type="Pfam" id="PF13692">
    <property type="entry name" value="Glyco_trans_1_4"/>
    <property type="match status" value="1"/>
</dbReference>
<dbReference type="SUPFAM" id="SSF53756">
    <property type="entry name" value="UDP-Glycosyltransferase/glycogen phosphorylase"/>
    <property type="match status" value="1"/>
</dbReference>
<dbReference type="EMBL" id="LAZR01000154">
    <property type="protein sequence ID" value="KKN85856.1"/>
    <property type="molecule type" value="Genomic_DNA"/>
</dbReference>
<feature type="domain" description="Glycosyltransferase subfamily 4-like N-terminal" evidence="1">
    <location>
        <begin position="31"/>
        <end position="192"/>
    </location>
</feature>
<proteinExistence type="predicted"/>
<name>A0A0F9WIS4_9ZZZZ</name>
<dbReference type="GO" id="GO:0016757">
    <property type="term" value="F:glycosyltransferase activity"/>
    <property type="evidence" value="ECO:0007669"/>
    <property type="project" value="TreeGrafter"/>
</dbReference>
<dbReference type="Pfam" id="PF13439">
    <property type="entry name" value="Glyco_transf_4"/>
    <property type="match status" value="1"/>
</dbReference>
<dbReference type="PANTHER" id="PTHR12526">
    <property type="entry name" value="GLYCOSYLTRANSFERASE"/>
    <property type="match status" value="1"/>
</dbReference>
<comment type="caution">
    <text evidence="2">The sequence shown here is derived from an EMBL/GenBank/DDBJ whole genome shotgun (WGS) entry which is preliminary data.</text>
</comment>
<dbReference type="PANTHER" id="PTHR12526:SF600">
    <property type="entry name" value="GLYCOSYL TRANSFERASE GROUP 1"/>
    <property type="match status" value="1"/>
</dbReference>
<evidence type="ECO:0000259" key="1">
    <source>
        <dbReference type="Pfam" id="PF13439"/>
    </source>
</evidence>